<organism evidence="2 3">
    <name type="scientific">Hypholoma sublateritium (strain FD-334 SS-4)</name>
    <dbReference type="NCBI Taxonomy" id="945553"/>
    <lineage>
        <taxon>Eukaryota</taxon>
        <taxon>Fungi</taxon>
        <taxon>Dikarya</taxon>
        <taxon>Basidiomycota</taxon>
        <taxon>Agaricomycotina</taxon>
        <taxon>Agaricomycetes</taxon>
        <taxon>Agaricomycetidae</taxon>
        <taxon>Agaricales</taxon>
        <taxon>Agaricineae</taxon>
        <taxon>Strophariaceae</taxon>
        <taxon>Hypholoma</taxon>
    </lineage>
</organism>
<accession>A0A0D2L2J8</accession>
<dbReference type="AlphaFoldDB" id="A0A0D2L2J8"/>
<reference evidence="3" key="1">
    <citation type="submission" date="2014-04" db="EMBL/GenBank/DDBJ databases">
        <title>Evolutionary Origins and Diversification of the Mycorrhizal Mutualists.</title>
        <authorList>
            <consortium name="DOE Joint Genome Institute"/>
            <consortium name="Mycorrhizal Genomics Consortium"/>
            <person name="Kohler A."/>
            <person name="Kuo A."/>
            <person name="Nagy L.G."/>
            <person name="Floudas D."/>
            <person name="Copeland A."/>
            <person name="Barry K.W."/>
            <person name="Cichocki N."/>
            <person name="Veneault-Fourrey C."/>
            <person name="LaButti K."/>
            <person name="Lindquist E.A."/>
            <person name="Lipzen A."/>
            <person name="Lundell T."/>
            <person name="Morin E."/>
            <person name="Murat C."/>
            <person name="Riley R."/>
            <person name="Ohm R."/>
            <person name="Sun H."/>
            <person name="Tunlid A."/>
            <person name="Henrissat B."/>
            <person name="Grigoriev I.V."/>
            <person name="Hibbett D.S."/>
            <person name="Martin F."/>
        </authorList>
    </citation>
    <scope>NUCLEOTIDE SEQUENCE [LARGE SCALE GENOMIC DNA]</scope>
    <source>
        <strain evidence="3">FD-334 SS-4</strain>
    </source>
</reference>
<keyword evidence="3" id="KW-1185">Reference proteome</keyword>
<name>A0A0D2L2J8_HYPSF</name>
<feature type="region of interest" description="Disordered" evidence="1">
    <location>
        <begin position="51"/>
        <end position="76"/>
    </location>
</feature>
<dbReference type="EMBL" id="KN817562">
    <property type="protein sequence ID" value="KJA20947.1"/>
    <property type="molecule type" value="Genomic_DNA"/>
</dbReference>
<proteinExistence type="predicted"/>
<dbReference type="Proteomes" id="UP000054270">
    <property type="component" value="Unassembled WGS sequence"/>
</dbReference>
<feature type="compositionally biased region" description="Basic and acidic residues" evidence="1">
    <location>
        <begin position="60"/>
        <end position="74"/>
    </location>
</feature>
<feature type="compositionally biased region" description="Basic residues" evidence="1">
    <location>
        <begin position="98"/>
        <end position="111"/>
    </location>
</feature>
<protein>
    <submittedName>
        <fullName evidence="2">Uncharacterized protein</fullName>
    </submittedName>
</protein>
<sequence>MYKALSSSAVTLNPLLHPVASPRTLDMPSHRAITQAQPHPAAPVRCVSPAARAVAPTPRSVREGRHPPPTDRAFHQRSIHALSPLPAMMARVISPRASRVRPRTMAHRRPAAPHPPALPSSRRRAHPPASVHRAASL</sequence>
<evidence type="ECO:0000313" key="2">
    <source>
        <dbReference type="EMBL" id="KJA20947.1"/>
    </source>
</evidence>
<evidence type="ECO:0000256" key="1">
    <source>
        <dbReference type="SAM" id="MobiDB-lite"/>
    </source>
</evidence>
<feature type="region of interest" description="Disordered" evidence="1">
    <location>
        <begin position="97"/>
        <end position="137"/>
    </location>
</feature>
<gene>
    <name evidence="2" type="ORF">HYPSUDRAFT_763709</name>
</gene>
<evidence type="ECO:0000313" key="3">
    <source>
        <dbReference type="Proteomes" id="UP000054270"/>
    </source>
</evidence>